<dbReference type="EnsemblPlants" id="Pp3c1_28300V3.1">
    <property type="protein sequence ID" value="Pp3c1_28300V3.1"/>
    <property type="gene ID" value="Pp3c1_28300"/>
</dbReference>
<accession>A0A2K1LA17</accession>
<sequence length="145" mass="15733">MPSIARSQMIEFLNQVHNEGGVMFAGLAEKAWGGADERAAEAAYELAWEELHGAPWQSVSLVWRDAFSLSCLSLASCHHNANRPIEALKILDLGVIMGGPQFRTELENALHSISSVTGKVNGLGASNAIVGLPNFRDLHLITKQR</sequence>
<keyword evidence="4" id="KW-1185">Reference proteome</keyword>
<dbReference type="STRING" id="3218.A0A2K1LA17"/>
<evidence type="ECO:0000313" key="3">
    <source>
        <dbReference type="EnsemblPlants" id="Pp3c1_28300V3.1"/>
    </source>
</evidence>
<dbReference type="EMBL" id="ABEU02000001">
    <property type="protein sequence ID" value="PNR62865.1"/>
    <property type="molecule type" value="Genomic_DNA"/>
</dbReference>
<dbReference type="EnsemblPlants" id="Pp3c1_28300V3.3">
    <property type="protein sequence ID" value="Pp3c1_28300V3.3"/>
    <property type="gene ID" value="Pp3c1_28300"/>
</dbReference>
<gene>
    <name evidence="2" type="ORF">PHYPA_001289</name>
</gene>
<dbReference type="PaxDb" id="3218-PP1S21_307V6.1"/>
<name>A0A2K1LA17_PHYPA</name>
<reference evidence="2 4" key="1">
    <citation type="journal article" date="2008" name="Science">
        <title>The Physcomitrella genome reveals evolutionary insights into the conquest of land by plants.</title>
        <authorList>
            <person name="Rensing S."/>
            <person name="Lang D."/>
            <person name="Zimmer A."/>
            <person name="Terry A."/>
            <person name="Salamov A."/>
            <person name="Shapiro H."/>
            <person name="Nishiyama T."/>
            <person name="Perroud P.-F."/>
            <person name="Lindquist E."/>
            <person name="Kamisugi Y."/>
            <person name="Tanahashi T."/>
            <person name="Sakakibara K."/>
            <person name="Fujita T."/>
            <person name="Oishi K."/>
            <person name="Shin-I T."/>
            <person name="Kuroki Y."/>
            <person name="Toyoda A."/>
            <person name="Suzuki Y."/>
            <person name="Hashimoto A."/>
            <person name="Yamaguchi K."/>
            <person name="Sugano A."/>
            <person name="Kohara Y."/>
            <person name="Fujiyama A."/>
            <person name="Anterola A."/>
            <person name="Aoki S."/>
            <person name="Ashton N."/>
            <person name="Barbazuk W.B."/>
            <person name="Barker E."/>
            <person name="Bennetzen J."/>
            <person name="Bezanilla M."/>
            <person name="Blankenship R."/>
            <person name="Cho S.H."/>
            <person name="Dutcher S."/>
            <person name="Estelle M."/>
            <person name="Fawcett J.A."/>
            <person name="Gundlach H."/>
            <person name="Hanada K."/>
            <person name="Heyl A."/>
            <person name="Hicks K.A."/>
            <person name="Hugh J."/>
            <person name="Lohr M."/>
            <person name="Mayer K."/>
            <person name="Melkozernov A."/>
            <person name="Murata T."/>
            <person name="Nelson D."/>
            <person name="Pils B."/>
            <person name="Prigge M."/>
            <person name="Reiss B."/>
            <person name="Renner T."/>
            <person name="Rombauts S."/>
            <person name="Rushton P."/>
            <person name="Sanderfoot A."/>
            <person name="Schween G."/>
            <person name="Shiu S.-H."/>
            <person name="Stueber K."/>
            <person name="Theodoulou F.L."/>
            <person name="Tu H."/>
            <person name="Van de Peer Y."/>
            <person name="Verrier P.J."/>
            <person name="Waters E."/>
            <person name="Wood A."/>
            <person name="Yang L."/>
            <person name="Cove D."/>
            <person name="Cuming A."/>
            <person name="Hasebe M."/>
            <person name="Lucas S."/>
            <person name="Mishler D.B."/>
            <person name="Reski R."/>
            <person name="Grigoriev I."/>
            <person name="Quatrano R.S."/>
            <person name="Boore J.L."/>
        </authorList>
    </citation>
    <scope>NUCLEOTIDE SEQUENCE [LARGE SCALE GENOMIC DNA]</scope>
    <source>
        <strain evidence="3 4">cv. Gransden 2004</strain>
    </source>
</reference>
<dbReference type="Gramene" id="Pp3c1_28300V3.1">
    <property type="protein sequence ID" value="Pp3c1_28300V3.1"/>
    <property type="gene ID" value="Pp3c1_28300"/>
</dbReference>
<dbReference type="Pfam" id="PF24472">
    <property type="entry name" value="ARM_KDM8_N"/>
    <property type="match status" value="1"/>
</dbReference>
<dbReference type="InParanoid" id="A0A2K1LA17"/>
<dbReference type="Proteomes" id="UP000006727">
    <property type="component" value="Chromosome 1"/>
</dbReference>
<proteinExistence type="predicted"/>
<feature type="domain" description="DM8" evidence="1">
    <location>
        <begin position="6"/>
        <end position="116"/>
    </location>
</feature>
<evidence type="ECO:0000313" key="2">
    <source>
        <dbReference type="EMBL" id="PNR62865.1"/>
    </source>
</evidence>
<protein>
    <recommendedName>
        <fullName evidence="1">DM8 domain-containing protein</fullName>
    </recommendedName>
</protein>
<evidence type="ECO:0000313" key="4">
    <source>
        <dbReference type="Proteomes" id="UP000006727"/>
    </source>
</evidence>
<dbReference type="Gramene" id="Pp3c1_28300V3.3">
    <property type="protein sequence ID" value="Pp3c1_28300V3.3"/>
    <property type="gene ID" value="Pp3c1_28300"/>
</dbReference>
<organism evidence="2">
    <name type="scientific">Physcomitrium patens</name>
    <name type="common">Spreading-leaved earth moss</name>
    <name type="synonym">Physcomitrella patens</name>
    <dbReference type="NCBI Taxonomy" id="3218"/>
    <lineage>
        <taxon>Eukaryota</taxon>
        <taxon>Viridiplantae</taxon>
        <taxon>Streptophyta</taxon>
        <taxon>Embryophyta</taxon>
        <taxon>Bryophyta</taxon>
        <taxon>Bryophytina</taxon>
        <taxon>Bryopsida</taxon>
        <taxon>Funariidae</taxon>
        <taxon>Funariales</taxon>
        <taxon>Funariaceae</taxon>
        <taxon>Physcomitrium</taxon>
    </lineage>
</organism>
<dbReference type="InterPro" id="IPR056520">
    <property type="entry name" value="ARM_KDM8_N"/>
</dbReference>
<dbReference type="AlphaFoldDB" id="A0A2K1LA17"/>
<evidence type="ECO:0000259" key="1">
    <source>
        <dbReference type="Pfam" id="PF24472"/>
    </source>
</evidence>
<reference evidence="2 4" key="2">
    <citation type="journal article" date="2018" name="Plant J.">
        <title>The Physcomitrella patens chromosome-scale assembly reveals moss genome structure and evolution.</title>
        <authorList>
            <person name="Lang D."/>
            <person name="Ullrich K.K."/>
            <person name="Murat F."/>
            <person name="Fuchs J."/>
            <person name="Jenkins J."/>
            <person name="Haas F.B."/>
            <person name="Piednoel M."/>
            <person name="Gundlach H."/>
            <person name="Van Bel M."/>
            <person name="Meyberg R."/>
            <person name="Vives C."/>
            <person name="Morata J."/>
            <person name="Symeonidi A."/>
            <person name="Hiss M."/>
            <person name="Muchero W."/>
            <person name="Kamisugi Y."/>
            <person name="Saleh O."/>
            <person name="Blanc G."/>
            <person name="Decker E.L."/>
            <person name="van Gessel N."/>
            <person name="Grimwood J."/>
            <person name="Hayes R.D."/>
            <person name="Graham S.W."/>
            <person name="Gunter L.E."/>
            <person name="McDaniel S.F."/>
            <person name="Hoernstein S.N.W."/>
            <person name="Larsson A."/>
            <person name="Li F.W."/>
            <person name="Perroud P.F."/>
            <person name="Phillips J."/>
            <person name="Ranjan P."/>
            <person name="Rokshar D.S."/>
            <person name="Rothfels C.J."/>
            <person name="Schneider L."/>
            <person name="Shu S."/>
            <person name="Stevenson D.W."/>
            <person name="Thummler F."/>
            <person name="Tillich M."/>
            <person name="Villarreal Aguilar J.C."/>
            <person name="Widiez T."/>
            <person name="Wong G.K."/>
            <person name="Wymore A."/>
            <person name="Zhang Y."/>
            <person name="Zimmer A.D."/>
            <person name="Quatrano R.S."/>
            <person name="Mayer K.F.X."/>
            <person name="Goodstein D."/>
            <person name="Casacuberta J.M."/>
            <person name="Vandepoele K."/>
            <person name="Reski R."/>
            <person name="Cuming A.C."/>
            <person name="Tuskan G.A."/>
            <person name="Maumus F."/>
            <person name="Salse J."/>
            <person name="Schmutz J."/>
            <person name="Rensing S.A."/>
        </authorList>
    </citation>
    <scope>NUCLEOTIDE SEQUENCE [LARGE SCALE GENOMIC DNA]</scope>
    <source>
        <strain evidence="3 4">cv. Gransden 2004</strain>
    </source>
</reference>
<reference evidence="3" key="3">
    <citation type="submission" date="2020-12" db="UniProtKB">
        <authorList>
            <consortium name="EnsemblPlants"/>
        </authorList>
    </citation>
    <scope>IDENTIFICATION</scope>
</reference>